<organism evidence="2 3">
    <name type="scientific">Terribacillus saccharophilus</name>
    <dbReference type="NCBI Taxonomy" id="361277"/>
    <lineage>
        <taxon>Bacteria</taxon>
        <taxon>Bacillati</taxon>
        <taxon>Bacillota</taxon>
        <taxon>Bacilli</taxon>
        <taxon>Bacillales</taxon>
        <taxon>Bacillaceae</taxon>
        <taxon>Terribacillus</taxon>
    </lineage>
</organism>
<proteinExistence type="predicted"/>
<feature type="transmembrane region" description="Helical" evidence="1">
    <location>
        <begin position="63"/>
        <end position="82"/>
    </location>
</feature>
<evidence type="ECO:0000313" key="3">
    <source>
        <dbReference type="Proteomes" id="UP000216013"/>
    </source>
</evidence>
<dbReference type="EMBL" id="NPBV01000025">
    <property type="protein sequence ID" value="PAD20155.1"/>
    <property type="molecule type" value="Genomic_DNA"/>
</dbReference>
<dbReference type="AlphaFoldDB" id="A0A268A7Q4"/>
<feature type="transmembrane region" description="Helical" evidence="1">
    <location>
        <begin position="171"/>
        <end position="188"/>
    </location>
</feature>
<feature type="transmembrane region" description="Helical" evidence="1">
    <location>
        <begin position="208"/>
        <end position="229"/>
    </location>
</feature>
<protein>
    <submittedName>
        <fullName evidence="2">Uncharacterized protein</fullName>
    </submittedName>
</protein>
<feature type="transmembrane region" description="Helical" evidence="1">
    <location>
        <begin position="143"/>
        <end position="164"/>
    </location>
</feature>
<sequence>MINKQFLKFNLRYFLSDSRNLYLYLAAGSILLGAYGILLFIIHSTYTYIPKPFHVVTYNIDKYYMWTYWFLVPFTVISFSASKLHRIPENILVRINSFRRILYLYYIQISCFGLWATGLIGIITLACFPLASKPITFFDTMHVCLFLLFCYMNFVNFGLLLIILNKNFNEQISFLLVILLMFCDQYLFGHTILEVTSLLYIPVFSLNHILSALFVNVFIMLCFMVLISIQIQKRDG</sequence>
<dbReference type="Proteomes" id="UP000216013">
    <property type="component" value="Unassembled WGS sequence"/>
</dbReference>
<feature type="transmembrane region" description="Helical" evidence="1">
    <location>
        <begin position="103"/>
        <end position="131"/>
    </location>
</feature>
<keyword evidence="1" id="KW-0812">Transmembrane</keyword>
<gene>
    <name evidence="2" type="ORF">CHH64_15565</name>
</gene>
<evidence type="ECO:0000313" key="2">
    <source>
        <dbReference type="EMBL" id="PAD20155.1"/>
    </source>
</evidence>
<reference evidence="2 3" key="1">
    <citation type="submission" date="2017-07" db="EMBL/GenBank/DDBJ databases">
        <title>Isolation and whole genome analysis of endospore-forming bacteria from heroin.</title>
        <authorList>
            <person name="Kalinowski J."/>
            <person name="Ahrens B."/>
            <person name="Al-Dilaimi A."/>
            <person name="Winkler A."/>
            <person name="Wibberg D."/>
            <person name="Schleenbecker U."/>
            <person name="Ruckert C."/>
            <person name="Wolfel R."/>
            <person name="Grass G."/>
        </authorList>
    </citation>
    <scope>NUCLEOTIDE SEQUENCE [LARGE SCALE GENOMIC DNA]</scope>
    <source>
        <strain evidence="2 3">7528</strain>
    </source>
</reference>
<keyword evidence="1" id="KW-1133">Transmembrane helix</keyword>
<evidence type="ECO:0000256" key="1">
    <source>
        <dbReference type="SAM" id="Phobius"/>
    </source>
</evidence>
<accession>A0A268A7Q4</accession>
<comment type="caution">
    <text evidence="2">The sequence shown here is derived from an EMBL/GenBank/DDBJ whole genome shotgun (WGS) entry which is preliminary data.</text>
</comment>
<name>A0A268A7Q4_9BACI</name>
<feature type="transmembrane region" description="Helical" evidence="1">
    <location>
        <begin position="21"/>
        <end position="43"/>
    </location>
</feature>
<keyword evidence="1" id="KW-0472">Membrane</keyword>